<sequence length="500" mass="57683">IVERGAQVNILPERIFKQINHQVDLRRTGLILEAFGGAQIKPEGIMKLKCKCKKVEVLADFTATERDPNLQQLKNYYVKGCPKSIKEVPDNLKVYFKLQNEIVFEEGLLFLNFRVIVPLELRKYVLNLLHEPHFGLEKTKCRARQLVYWPGLNKDIENCITKCSVCEYYQSSNVRQPLIPHQIPNLPFNKIAADICEFGGKSYLIVQDYFSRWLEILPLRNKTSEEVIGKFKSLFATHGIPKILICDNVPFGSYECTKFSKEWNFEIRTSSPRYPQSNGQAERAVQTAERILKKCKFANIDIEVALLEYRNCPITGLHVSPSQLLFSRRLRTKIPTHTKLLTPKVQENVSVELENRQNKYKHYYDRTAQPRKEFNKGDSVTICKNRVWEPATIIKKHDAPRSYLVRDSEGSILRRNSSVLPASQNDYSDIGKTVPQNEIDENLVEKEIVSKVVEDKSIVTKNGHEHNNVSSSISDSETKVTTRSGRNVKLPDRFKDSYMY</sequence>
<dbReference type="Pfam" id="PF17921">
    <property type="entry name" value="Integrase_H2C2"/>
    <property type="match status" value="1"/>
</dbReference>
<dbReference type="GO" id="GO:0003676">
    <property type="term" value="F:nucleic acid binding"/>
    <property type="evidence" value="ECO:0007669"/>
    <property type="project" value="InterPro"/>
</dbReference>
<dbReference type="PANTHER" id="PTHR37984:SF7">
    <property type="entry name" value="INTEGRASE CATALYTIC DOMAIN-CONTAINING PROTEIN"/>
    <property type="match status" value="1"/>
</dbReference>
<feature type="domain" description="Integrase catalytic" evidence="3">
    <location>
        <begin position="183"/>
        <end position="294"/>
    </location>
</feature>
<reference evidence="4 5" key="1">
    <citation type="journal article" date="2018" name="Elife">
        <title>Firefly genomes illuminate parallel origins of bioluminescence in beetles.</title>
        <authorList>
            <person name="Fallon T.R."/>
            <person name="Lower S.E."/>
            <person name="Chang C.H."/>
            <person name="Bessho-Uehara M."/>
            <person name="Martin G.J."/>
            <person name="Bewick A.J."/>
            <person name="Behringer M."/>
            <person name="Debat H.J."/>
            <person name="Wong I."/>
            <person name="Day J.C."/>
            <person name="Suvorov A."/>
            <person name="Silva C.J."/>
            <person name="Stanger-Hall K.F."/>
            <person name="Hall D.W."/>
            <person name="Schmitz R.J."/>
            <person name="Nelson D.R."/>
            <person name="Lewis S.M."/>
            <person name="Shigenobu S."/>
            <person name="Bybee S.M."/>
            <person name="Larracuente A.M."/>
            <person name="Oba Y."/>
            <person name="Weng J.K."/>
        </authorList>
    </citation>
    <scope>NUCLEOTIDE SEQUENCE [LARGE SCALE GENOMIC DNA]</scope>
    <source>
        <strain evidence="4">1611_PpyrPB1</strain>
        <tissue evidence="4">Whole body</tissue>
    </source>
</reference>
<dbReference type="InterPro" id="IPR036397">
    <property type="entry name" value="RNaseH_sf"/>
</dbReference>
<dbReference type="GO" id="GO:0015074">
    <property type="term" value="P:DNA integration"/>
    <property type="evidence" value="ECO:0007669"/>
    <property type="project" value="InterPro"/>
</dbReference>
<proteinExistence type="predicted"/>
<keyword evidence="5" id="KW-1185">Reference proteome</keyword>
<evidence type="ECO:0000313" key="4">
    <source>
        <dbReference type="EMBL" id="KAB0804231.1"/>
    </source>
</evidence>
<feature type="compositionally biased region" description="Polar residues" evidence="2">
    <location>
        <begin position="468"/>
        <end position="484"/>
    </location>
</feature>
<organism evidence="4 5">
    <name type="scientific">Photinus pyralis</name>
    <name type="common">Common eastern firefly</name>
    <name type="synonym">Lampyris pyralis</name>
    <dbReference type="NCBI Taxonomy" id="7054"/>
    <lineage>
        <taxon>Eukaryota</taxon>
        <taxon>Metazoa</taxon>
        <taxon>Ecdysozoa</taxon>
        <taxon>Arthropoda</taxon>
        <taxon>Hexapoda</taxon>
        <taxon>Insecta</taxon>
        <taxon>Pterygota</taxon>
        <taxon>Neoptera</taxon>
        <taxon>Endopterygota</taxon>
        <taxon>Coleoptera</taxon>
        <taxon>Polyphaga</taxon>
        <taxon>Elateriformia</taxon>
        <taxon>Elateroidea</taxon>
        <taxon>Lampyridae</taxon>
        <taxon>Lampyrinae</taxon>
        <taxon>Photinus</taxon>
    </lineage>
</organism>
<evidence type="ECO:0000256" key="2">
    <source>
        <dbReference type="SAM" id="MobiDB-lite"/>
    </source>
</evidence>
<dbReference type="InterPro" id="IPR050951">
    <property type="entry name" value="Retrovirus_Pol_polyprotein"/>
</dbReference>
<comment type="caution">
    <text evidence="4">The sequence shown here is derived from an EMBL/GenBank/DDBJ whole genome shotgun (WGS) entry which is preliminary data.</text>
</comment>
<dbReference type="Proteomes" id="UP000327044">
    <property type="component" value="Unassembled WGS sequence"/>
</dbReference>
<feature type="non-terminal residue" evidence="4">
    <location>
        <position position="1"/>
    </location>
</feature>
<dbReference type="PROSITE" id="PS50994">
    <property type="entry name" value="INTEGRASE"/>
    <property type="match status" value="1"/>
</dbReference>
<dbReference type="InterPro" id="IPR041588">
    <property type="entry name" value="Integrase_H2C2"/>
</dbReference>
<dbReference type="InParanoid" id="A0A5N4B3N6"/>
<gene>
    <name evidence="4" type="ORF">PPYR_01201</name>
</gene>
<dbReference type="FunFam" id="1.10.340.70:FF:000003">
    <property type="entry name" value="Protein CBG25708"/>
    <property type="match status" value="1"/>
</dbReference>
<protein>
    <recommendedName>
        <fullName evidence="1">RNA-directed DNA polymerase</fullName>
        <ecNumber evidence="1">2.7.7.49</ecNumber>
    </recommendedName>
</protein>
<accession>A0A5N4B3N6</accession>
<dbReference type="SUPFAM" id="SSF53098">
    <property type="entry name" value="Ribonuclease H-like"/>
    <property type="match status" value="1"/>
</dbReference>
<evidence type="ECO:0000313" key="5">
    <source>
        <dbReference type="Proteomes" id="UP000327044"/>
    </source>
</evidence>
<dbReference type="EMBL" id="VVIM01000001">
    <property type="protein sequence ID" value="KAB0804231.1"/>
    <property type="molecule type" value="Genomic_DNA"/>
</dbReference>
<evidence type="ECO:0000256" key="1">
    <source>
        <dbReference type="ARBA" id="ARBA00012493"/>
    </source>
</evidence>
<dbReference type="FunFam" id="3.30.420.10:FF:000063">
    <property type="entry name" value="Retrovirus-related Pol polyprotein from transposon 297-like Protein"/>
    <property type="match status" value="1"/>
</dbReference>
<dbReference type="Gene3D" id="1.10.340.70">
    <property type="match status" value="1"/>
</dbReference>
<dbReference type="GO" id="GO:0003964">
    <property type="term" value="F:RNA-directed DNA polymerase activity"/>
    <property type="evidence" value="ECO:0007669"/>
    <property type="project" value="UniProtKB-EC"/>
</dbReference>
<evidence type="ECO:0000259" key="3">
    <source>
        <dbReference type="PROSITE" id="PS50994"/>
    </source>
</evidence>
<dbReference type="AlphaFoldDB" id="A0A5N4B3N6"/>
<dbReference type="InterPro" id="IPR012337">
    <property type="entry name" value="RNaseH-like_sf"/>
</dbReference>
<feature type="region of interest" description="Disordered" evidence="2">
    <location>
        <begin position="460"/>
        <end position="484"/>
    </location>
</feature>
<dbReference type="InterPro" id="IPR001584">
    <property type="entry name" value="Integrase_cat-core"/>
</dbReference>
<dbReference type="EC" id="2.7.7.49" evidence="1"/>
<dbReference type="Gene3D" id="3.30.420.10">
    <property type="entry name" value="Ribonuclease H-like superfamily/Ribonuclease H"/>
    <property type="match status" value="1"/>
</dbReference>
<dbReference type="PANTHER" id="PTHR37984">
    <property type="entry name" value="PROTEIN CBG26694"/>
    <property type="match status" value="1"/>
</dbReference>
<name>A0A5N4B3N6_PHOPY</name>